<organism evidence="1 2">
    <name type="scientific">Manihot esculenta</name>
    <name type="common">Cassava</name>
    <name type="synonym">Jatropha manihot</name>
    <dbReference type="NCBI Taxonomy" id="3983"/>
    <lineage>
        <taxon>Eukaryota</taxon>
        <taxon>Viridiplantae</taxon>
        <taxon>Streptophyta</taxon>
        <taxon>Embryophyta</taxon>
        <taxon>Tracheophyta</taxon>
        <taxon>Spermatophyta</taxon>
        <taxon>Magnoliopsida</taxon>
        <taxon>eudicotyledons</taxon>
        <taxon>Gunneridae</taxon>
        <taxon>Pentapetalae</taxon>
        <taxon>rosids</taxon>
        <taxon>fabids</taxon>
        <taxon>Malpighiales</taxon>
        <taxon>Euphorbiaceae</taxon>
        <taxon>Crotonoideae</taxon>
        <taxon>Manihoteae</taxon>
        <taxon>Manihot</taxon>
    </lineage>
</organism>
<dbReference type="EMBL" id="CM004389">
    <property type="protein sequence ID" value="KAG8657948.1"/>
    <property type="molecule type" value="Genomic_DNA"/>
</dbReference>
<comment type="caution">
    <text evidence="1">The sequence shown here is derived from an EMBL/GenBank/DDBJ whole genome shotgun (WGS) entry which is preliminary data.</text>
</comment>
<gene>
    <name evidence="1" type="ORF">MANES_03G106000v8</name>
</gene>
<dbReference type="Proteomes" id="UP000091857">
    <property type="component" value="Chromosome 3"/>
</dbReference>
<keyword evidence="2" id="KW-1185">Reference proteome</keyword>
<reference evidence="2" key="1">
    <citation type="journal article" date="2016" name="Nat. Biotechnol.">
        <title>Sequencing wild and cultivated cassava and related species reveals extensive interspecific hybridization and genetic diversity.</title>
        <authorList>
            <person name="Bredeson J.V."/>
            <person name="Lyons J.B."/>
            <person name="Prochnik S.E."/>
            <person name="Wu G.A."/>
            <person name="Ha C.M."/>
            <person name="Edsinger-Gonzales E."/>
            <person name="Grimwood J."/>
            <person name="Schmutz J."/>
            <person name="Rabbi I.Y."/>
            <person name="Egesi C."/>
            <person name="Nauluvula P."/>
            <person name="Lebot V."/>
            <person name="Ndunguru J."/>
            <person name="Mkamilo G."/>
            <person name="Bart R.S."/>
            <person name="Setter T.L."/>
            <person name="Gleadow R.M."/>
            <person name="Kulakow P."/>
            <person name="Ferguson M.E."/>
            <person name="Rounsley S."/>
            <person name="Rokhsar D.S."/>
        </authorList>
    </citation>
    <scope>NUCLEOTIDE SEQUENCE [LARGE SCALE GENOMIC DNA]</scope>
    <source>
        <strain evidence="2">cv. AM560-2</strain>
    </source>
</reference>
<accession>A0ACB7I245</accession>
<proteinExistence type="predicted"/>
<evidence type="ECO:0000313" key="2">
    <source>
        <dbReference type="Proteomes" id="UP000091857"/>
    </source>
</evidence>
<sequence length="179" mass="20860">MIPSISEFLPSNPVLHHIFSAAIALMIIILVCITLLPIIIVAITFFILYILFNYFIQPFFLDDDFSNDLRLGVTFDRPQFIYNRHLHSNEQMVDRSSTIMINKLARIQLIDWLSPSLKYENESMKSKYGDCGICLEDYREGDLCRIFPTCKHIFHSNCIDVWLGKNLTCPICRQHILNK</sequence>
<protein>
    <submittedName>
        <fullName evidence="1">Uncharacterized protein</fullName>
    </submittedName>
</protein>
<name>A0ACB7I245_MANES</name>
<evidence type="ECO:0000313" key="1">
    <source>
        <dbReference type="EMBL" id="KAG8657948.1"/>
    </source>
</evidence>